<protein>
    <recommendedName>
        <fullName evidence="4">Ig-like domain-containing protein</fullName>
    </recommendedName>
</protein>
<evidence type="ECO:0000256" key="1">
    <source>
        <dbReference type="SAM" id="MobiDB-lite"/>
    </source>
</evidence>
<dbReference type="EMBL" id="JAXCGZ010018958">
    <property type="protein sequence ID" value="KAK7067000.1"/>
    <property type="molecule type" value="Genomic_DNA"/>
</dbReference>
<evidence type="ECO:0000313" key="2">
    <source>
        <dbReference type="EMBL" id="KAK7067000.1"/>
    </source>
</evidence>
<sequence>MTAREVVFQCRDEGSIRAPVRWLQDRNRPLPPGTTDVRGRLTIPNVQTEKSLPELTINETRVLFHHRLLSPSSLSTPFKHFSPHSHQASPAHPTKEFLISPSSPSSHLPVAFPTLPASLRSWSYKQLNTQSLNVPKASKSKIPGL</sequence>
<reference evidence="2 3" key="1">
    <citation type="submission" date="2023-11" db="EMBL/GenBank/DDBJ databases">
        <title>Halocaridina rubra genome assembly.</title>
        <authorList>
            <person name="Smith C."/>
        </authorList>
    </citation>
    <scope>NUCLEOTIDE SEQUENCE [LARGE SCALE GENOMIC DNA]</scope>
    <source>
        <strain evidence="2">EP-1</strain>
        <tissue evidence="2">Whole</tissue>
    </source>
</reference>
<gene>
    <name evidence="2" type="ORF">SK128_024178</name>
</gene>
<name>A0AAN8ZZT5_HALRR</name>
<evidence type="ECO:0008006" key="4">
    <source>
        <dbReference type="Google" id="ProtNLM"/>
    </source>
</evidence>
<evidence type="ECO:0000313" key="3">
    <source>
        <dbReference type="Proteomes" id="UP001381693"/>
    </source>
</evidence>
<dbReference type="Proteomes" id="UP001381693">
    <property type="component" value="Unassembled WGS sequence"/>
</dbReference>
<feature type="region of interest" description="Disordered" evidence="1">
    <location>
        <begin position="79"/>
        <end position="106"/>
    </location>
</feature>
<accession>A0AAN8ZZT5</accession>
<organism evidence="2 3">
    <name type="scientific">Halocaridina rubra</name>
    <name type="common">Hawaiian red shrimp</name>
    <dbReference type="NCBI Taxonomy" id="373956"/>
    <lineage>
        <taxon>Eukaryota</taxon>
        <taxon>Metazoa</taxon>
        <taxon>Ecdysozoa</taxon>
        <taxon>Arthropoda</taxon>
        <taxon>Crustacea</taxon>
        <taxon>Multicrustacea</taxon>
        <taxon>Malacostraca</taxon>
        <taxon>Eumalacostraca</taxon>
        <taxon>Eucarida</taxon>
        <taxon>Decapoda</taxon>
        <taxon>Pleocyemata</taxon>
        <taxon>Caridea</taxon>
        <taxon>Atyoidea</taxon>
        <taxon>Atyidae</taxon>
        <taxon>Halocaridina</taxon>
    </lineage>
</organism>
<dbReference type="AlphaFoldDB" id="A0AAN8ZZT5"/>
<keyword evidence="3" id="KW-1185">Reference proteome</keyword>
<proteinExistence type="predicted"/>
<comment type="caution">
    <text evidence="2">The sequence shown here is derived from an EMBL/GenBank/DDBJ whole genome shotgun (WGS) entry which is preliminary data.</text>
</comment>